<dbReference type="PANTHER" id="PTHR43408">
    <property type="entry name" value="FMN REDUCTASE (NADPH)"/>
    <property type="match status" value="1"/>
</dbReference>
<evidence type="ECO:0000313" key="7">
    <source>
        <dbReference type="Proteomes" id="UP000283458"/>
    </source>
</evidence>
<keyword evidence="4" id="KW-0560">Oxidoreductase</keyword>
<sequence>MGKIKVVAVSGNLGGRSRTRALVDAVTREIAALAQESGTGVALTDIIVGDLAPELGALTNPNAIPPGVAAALDAIVGADLLVVGSPVYKGSYTGLFKHLIDFIDPNALIGLPVVLTATGGSPRHALVIEHQLRPLFGFFQAQTAPTGVFALDSDFVDYRLTSPEIAARVRKAADEAVRLAALGRLTAREPIAA</sequence>
<evidence type="ECO:0000256" key="4">
    <source>
        <dbReference type="ARBA" id="ARBA00023002"/>
    </source>
</evidence>
<evidence type="ECO:0000256" key="1">
    <source>
        <dbReference type="ARBA" id="ARBA00005990"/>
    </source>
</evidence>
<dbReference type="InterPro" id="IPR029039">
    <property type="entry name" value="Flavoprotein-like_sf"/>
</dbReference>
<gene>
    <name evidence="6" type="primary">msuE</name>
    <name evidence="6" type="ORF">D3877_22415</name>
</gene>
<dbReference type="AlphaFoldDB" id="A0A418VTB5"/>
<feature type="domain" description="NADPH-dependent FMN reductase-like" evidence="5">
    <location>
        <begin position="4"/>
        <end position="154"/>
    </location>
</feature>
<protein>
    <submittedName>
        <fullName evidence="6">FMN reductase</fullName>
    </submittedName>
</protein>
<keyword evidence="3" id="KW-0288">FMN</keyword>
<name>A0A418VTB5_9PROT</name>
<dbReference type="Pfam" id="PF03358">
    <property type="entry name" value="FMN_red"/>
    <property type="match status" value="1"/>
</dbReference>
<dbReference type="OrthoDB" id="1643408at2"/>
<comment type="caution">
    <text evidence="6">The sequence shown here is derived from an EMBL/GenBank/DDBJ whole genome shotgun (WGS) entry which is preliminary data.</text>
</comment>
<comment type="similarity">
    <text evidence="1">Belongs to the SsuE family.</text>
</comment>
<accession>A0A418VTB5</accession>
<keyword evidence="7" id="KW-1185">Reference proteome</keyword>
<organism evidence="6 7">
    <name type="scientific">Azospirillum cavernae</name>
    <dbReference type="NCBI Taxonomy" id="2320860"/>
    <lineage>
        <taxon>Bacteria</taxon>
        <taxon>Pseudomonadati</taxon>
        <taxon>Pseudomonadota</taxon>
        <taxon>Alphaproteobacteria</taxon>
        <taxon>Rhodospirillales</taxon>
        <taxon>Azospirillaceae</taxon>
        <taxon>Azospirillum</taxon>
    </lineage>
</organism>
<dbReference type="InterPro" id="IPR051814">
    <property type="entry name" value="NAD(P)H-dep_FMN_reductase"/>
</dbReference>
<proteinExistence type="inferred from homology"/>
<evidence type="ECO:0000256" key="3">
    <source>
        <dbReference type="ARBA" id="ARBA00022643"/>
    </source>
</evidence>
<dbReference type="RefSeq" id="WP_119833169.1">
    <property type="nucleotide sequence ID" value="NZ_QYUL01000003.1"/>
</dbReference>
<dbReference type="EMBL" id="QYUL01000003">
    <property type="protein sequence ID" value="RJF79715.1"/>
    <property type="molecule type" value="Genomic_DNA"/>
</dbReference>
<dbReference type="Proteomes" id="UP000283458">
    <property type="component" value="Unassembled WGS sequence"/>
</dbReference>
<dbReference type="Gene3D" id="3.40.50.360">
    <property type="match status" value="1"/>
</dbReference>
<evidence type="ECO:0000259" key="5">
    <source>
        <dbReference type="Pfam" id="PF03358"/>
    </source>
</evidence>
<dbReference type="SUPFAM" id="SSF52218">
    <property type="entry name" value="Flavoproteins"/>
    <property type="match status" value="1"/>
</dbReference>
<evidence type="ECO:0000256" key="2">
    <source>
        <dbReference type="ARBA" id="ARBA00022630"/>
    </source>
</evidence>
<reference evidence="6 7" key="1">
    <citation type="submission" date="2018-09" db="EMBL/GenBank/DDBJ databases">
        <authorList>
            <person name="Zhu H."/>
        </authorList>
    </citation>
    <scope>NUCLEOTIDE SEQUENCE [LARGE SCALE GENOMIC DNA]</scope>
    <source>
        <strain evidence="6 7">K2W22B-5</strain>
    </source>
</reference>
<dbReference type="InterPro" id="IPR019912">
    <property type="entry name" value="FMN_Rdtase_MsuE-like"/>
</dbReference>
<dbReference type="NCBIfam" id="TIGR03566">
    <property type="entry name" value="FMN_reduc_MsuE"/>
    <property type="match status" value="1"/>
</dbReference>
<dbReference type="InterPro" id="IPR005025">
    <property type="entry name" value="FMN_Rdtase-like_dom"/>
</dbReference>
<keyword evidence="2" id="KW-0285">Flavoprotein</keyword>
<dbReference type="PANTHER" id="PTHR43408:SF2">
    <property type="entry name" value="FMN REDUCTASE (NADPH)"/>
    <property type="match status" value="1"/>
</dbReference>
<dbReference type="GO" id="GO:0016491">
    <property type="term" value="F:oxidoreductase activity"/>
    <property type="evidence" value="ECO:0007669"/>
    <property type="project" value="UniProtKB-KW"/>
</dbReference>
<evidence type="ECO:0000313" key="6">
    <source>
        <dbReference type="EMBL" id="RJF79715.1"/>
    </source>
</evidence>